<organism evidence="1 2">
    <name type="scientific">Trichogramma brassicae</name>
    <dbReference type="NCBI Taxonomy" id="86971"/>
    <lineage>
        <taxon>Eukaryota</taxon>
        <taxon>Metazoa</taxon>
        <taxon>Ecdysozoa</taxon>
        <taxon>Arthropoda</taxon>
        <taxon>Hexapoda</taxon>
        <taxon>Insecta</taxon>
        <taxon>Pterygota</taxon>
        <taxon>Neoptera</taxon>
        <taxon>Endopterygota</taxon>
        <taxon>Hymenoptera</taxon>
        <taxon>Apocrita</taxon>
        <taxon>Proctotrupomorpha</taxon>
        <taxon>Chalcidoidea</taxon>
        <taxon>Trichogrammatidae</taxon>
        <taxon>Trichogramma</taxon>
    </lineage>
</organism>
<protein>
    <submittedName>
        <fullName evidence="1">Uncharacterized protein</fullName>
    </submittedName>
</protein>
<sequence>MCTISSAKSSAVCTYLAEPNKTPRAGQHTKRSRVPRTTCETRETYQFPESSFKKVTARCRNRFQTQKCRGLASLSLGSAATAAERRCGAESLHTRMNFNILCSSVTSAKRCAAIHFITYALGAHSERKSYTKISKISCTLAFVFLRARDGNQWQILHASKLAWIKQKKKRNAPRIREHERSSSSGVPNRYNARVRQRVVCALPLSGISISGLYKAVWDATRRETARSTFSYLFDLRIIECKCCYKFSYLKSWQAAAKKKSQIKKKDKKQTRTNTHKRARIGQRTPSFSRVYSVTMLSTLILDVESRKCTRRLFSGHPFVPLHRGPSRLATRCQRGTRRREHLTNGRREIDPQRVGHRTFVQRSFIRARRLD</sequence>
<proteinExistence type="predicted"/>
<dbReference type="EMBL" id="CADCXV010000917">
    <property type="protein sequence ID" value="CAB0038622.1"/>
    <property type="molecule type" value="Genomic_DNA"/>
</dbReference>
<dbReference type="AlphaFoldDB" id="A0A6H5IRZ2"/>
<dbReference type="Proteomes" id="UP000479190">
    <property type="component" value="Unassembled WGS sequence"/>
</dbReference>
<name>A0A6H5IRZ2_9HYME</name>
<gene>
    <name evidence="1" type="ORF">TBRA_LOCUS10397</name>
</gene>
<evidence type="ECO:0000313" key="1">
    <source>
        <dbReference type="EMBL" id="CAB0038622.1"/>
    </source>
</evidence>
<evidence type="ECO:0000313" key="2">
    <source>
        <dbReference type="Proteomes" id="UP000479190"/>
    </source>
</evidence>
<accession>A0A6H5IRZ2</accession>
<keyword evidence="2" id="KW-1185">Reference proteome</keyword>
<reference evidence="1 2" key="1">
    <citation type="submission" date="2020-02" db="EMBL/GenBank/DDBJ databases">
        <authorList>
            <person name="Ferguson B K."/>
        </authorList>
    </citation>
    <scope>NUCLEOTIDE SEQUENCE [LARGE SCALE GENOMIC DNA]</scope>
</reference>